<keyword evidence="4" id="KW-0597">Phosphoprotein</keyword>
<dbReference type="InterPro" id="IPR007229">
    <property type="entry name" value="Nic_PRibTrfase-Fam"/>
</dbReference>
<dbReference type="InterPro" id="IPR040727">
    <property type="entry name" value="NAPRTase_N"/>
</dbReference>
<evidence type="ECO:0000256" key="5">
    <source>
        <dbReference type="ARBA" id="ARBA00022598"/>
    </source>
</evidence>
<evidence type="ECO:0000256" key="7">
    <source>
        <dbReference type="ARBA" id="ARBA00048668"/>
    </source>
</evidence>
<dbReference type="EMBL" id="JAEPRA010000008">
    <property type="protein sequence ID" value="KAG2181639.1"/>
    <property type="molecule type" value="Genomic_DNA"/>
</dbReference>
<dbReference type="HAMAP" id="MF_00570">
    <property type="entry name" value="NAPRTase"/>
    <property type="match status" value="1"/>
</dbReference>
<dbReference type="AlphaFoldDB" id="A0A8H7PY78"/>
<evidence type="ECO:0000256" key="3">
    <source>
        <dbReference type="ARBA" id="ARBA00013236"/>
    </source>
</evidence>
<dbReference type="NCBIfam" id="NF003704">
    <property type="entry name" value="PRK05321.1"/>
    <property type="match status" value="1"/>
</dbReference>
<evidence type="ECO:0000256" key="4">
    <source>
        <dbReference type="ARBA" id="ARBA00022553"/>
    </source>
</evidence>
<name>A0A8H7PY78_9FUNG</name>
<evidence type="ECO:0000313" key="11">
    <source>
        <dbReference type="EMBL" id="KAG2181639.1"/>
    </source>
</evidence>
<evidence type="ECO:0000256" key="2">
    <source>
        <dbReference type="ARBA" id="ARBA00010897"/>
    </source>
</evidence>
<keyword evidence="5 8" id="KW-0436">Ligase</keyword>
<comment type="pathway">
    <text evidence="1 8">Cofactor biosynthesis; NAD(+) biosynthesis; nicotinate D-ribonucleotide from nicotinate: step 1/1.</text>
</comment>
<comment type="similarity">
    <text evidence="2 8">Belongs to the NAPRTase family.</text>
</comment>
<dbReference type="PIRSF" id="PIRSF000484">
    <property type="entry name" value="NAPRT"/>
    <property type="match status" value="1"/>
</dbReference>
<protein>
    <recommendedName>
        <fullName evidence="3 8">Nicotinate phosphoribosyltransferase</fullName>
        <ecNumber evidence="3 8">6.3.4.21</ecNumber>
    </recommendedName>
</protein>
<dbReference type="Gene3D" id="3.20.140.10">
    <property type="entry name" value="nicotinate phosphoribosyltransferase"/>
    <property type="match status" value="1"/>
</dbReference>
<accession>A0A8H7PY78</accession>
<evidence type="ECO:0000259" key="10">
    <source>
        <dbReference type="Pfam" id="PF17767"/>
    </source>
</evidence>
<dbReference type="SUPFAM" id="SSF51690">
    <property type="entry name" value="Nicotinate/Quinolinate PRTase C-terminal domain-like"/>
    <property type="match status" value="1"/>
</dbReference>
<dbReference type="GO" id="GO:0004516">
    <property type="term" value="F:nicotinate phosphoribosyltransferase activity"/>
    <property type="evidence" value="ECO:0007669"/>
    <property type="project" value="UniProtKB-UniRule"/>
</dbReference>
<comment type="PTM">
    <text evidence="8">Transiently phosphorylated on a His residue during the reaction cycle. Phosphorylation strongly increases the affinity for substrates and increases the rate of nicotinate D-ribonucleotide production. Dephosphorylation regenerates the low-affinity form of the enzyme, leading to product release.</text>
</comment>
<comment type="catalytic activity">
    <reaction evidence="7 8">
        <text>5-phospho-alpha-D-ribose 1-diphosphate + nicotinate + ATP + H2O = nicotinate beta-D-ribonucleotide + ADP + phosphate + diphosphate</text>
        <dbReference type="Rhea" id="RHEA:36163"/>
        <dbReference type="ChEBI" id="CHEBI:15377"/>
        <dbReference type="ChEBI" id="CHEBI:30616"/>
        <dbReference type="ChEBI" id="CHEBI:32544"/>
        <dbReference type="ChEBI" id="CHEBI:33019"/>
        <dbReference type="ChEBI" id="CHEBI:43474"/>
        <dbReference type="ChEBI" id="CHEBI:57502"/>
        <dbReference type="ChEBI" id="CHEBI:58017"/>
        <dbReference type="ChEBI" id="CHEBI:456216"/>
        <dbReference type="EC" id="6.3.4.21"/>
    </reaction>
</comment>
<dbReference type="OrthoDB" id="193380at2759"/>
<dbReference type="EC" id="6.3.4.21" evidence="3 8"/>
<reference evidence="11" key="1">
    <citation type="submission" date="2020-12" db="EMBL/GenBank/DDBJ databases">
        <title>Metabolic potential, ecology and presence of endohyphal bacteria is reflected in genomic diversity of Mucoromycotina.</title>
        <authorList>
            <person name="Muszewska A."/>
            <person name="Okrasinska A."/>
            <person name="Steczkiewicz K."/>
            <person name="Drgas O."/>
            <person name="Orlowska M."/>
            <person name="Perlinska-Lenart U."/>
            <person name="Aleksandrzak-Piekarczyk T."/>
            <person name="Szatraj K."/>
            <person name="Zielenkiewicz U."/>
            <person name="Pilsyk S."/>
            <person name="Malc E."/>
            <person name="Mieczkowski P."/>
            <person name="Kruszewska J.S."/>
            <person name="Biernat P."/>
            <person name="Pawlowska J."/>
        </authorList>
    </citation>
    <scope>NUCLEOTIDE SEQUENCE</scope>
    <source>
        <strain evidence="11">WA0000051536</strain>
    </source>
</reference>
<dbReference type="InterPro" id="IPR041525">
    <property type="entry name" value="N/Namide_PRibTrfase"/>
</dbReference>
<evidence type="ECO:0000256" key="8">
    <source>
        <dbReference type="RuleBase" id="RU003838"/>
    </source>
</evidence>
<keyword evidence="12" id="KW-1185">Reference proteome</keyword>
<comment type="caution">
    <text evidence="11">The sequence shown here is derived from an EMBL/GenBank/DDBJ whole genome shotgun (WGS) entry which is preliminary data.</text>
</comment>
<feature type="domain" description="Nicotinate/nicotinamide phosphoribosyltransferase" evidence="9">
    <location>
        <begin position="169"/>
        <end position="414"/>
    </location>
</feature>
<dbReference type="SUPFAM" id="SSF54675">
    <property type="entry name" value="Nicotinate/Quinolinate PRTase N-terminal domain-like"/>
    <property type="match status" value="1"/>
</dbReference>
<dbReference type="Pfam" id="PF17767">
    <property type="entry name" value="NAPRTase_N"/>
    <property type="match status" value="1"/>
</dbReference>
<evidence type="ECO:0000313" key="12">
    <source>
        <dbReference type="Proteomes" id="UP000612746"/>
    </source>
</evidence>
<dbReference type="PANTHER" id="PTHR11098">
    <property type="entry name" value="NICOTINATE PHOSPHORIBOSYLTRANSFERASE"/>
    <property type="match status" value="1"/>
</dbReference>
<dbReference type="InterPro" id="IPR036068">
    <property type="entry name" value="Nicotinate_pribotase-like_C"/>
</dbReference>
<evidence type="ECO:0000256" key="1">
    <source>
        <dbReference type="ARBA" id="ARBA00004952"/>
    </source>
</evidence>
<dbReference type="InterPro" id="IPR006406">
    <property type="entry name" value="Nic_PRibTrfase"/>
</dbReference>
<organism evidence="11 12">
    <name type="scientific">Umbelopsis vinacea</name>
    <dbReference type="NCBI Taxonomy" id="44442"/>
    <lineage>
        <taxon>Eukaryota</taxon>
        <taxon>Fungi</taxon>
        <taxon>Fungi incertae sedis</taxon>
        <taxon>Mucoromycota</taxon>
        <taxon>Mucoromycotina</taxon>
        <taxon>Umbelopsidomycetes</taxon>
        <taxon>Umbelopsidales</taxon>
        <taxon>Umbelopsidaceae</taxon>
        <taxon>Umbelopsis</taxon>
    </lineage>
</organism>
<gene>
    <name evidence="11" type="ORF">INT44_008454</name>
</gene>
<comment type="function">
    <text evidence="8">Catalyzes the synthesis of beta-nicotinate D-ribonucleotide from nicotinate and 5-phospho-D-ribose 1-phosphate at the expense of ATP.</text>
</comment>
<sequence>MSNHTELPVGLASILDSDLYKFSMQQVVFKSYPTARVSYKFTNRTKSMQLNQQAVDWLSEQIKRLENLKLKDDEYQYLSQLPFIDQDYLDYLKAFTFKPEEQVHFHFDPQTRDFDLNVTGLWLDTILYEVPLLALISESYFLFVDTDWNHEGQYENAYKKAEALLSNGCKFSEFGTRRRRDMQTQDTIMHAMLDAEKEYVKKCEEQGEKPKGCVSGTSNVSLAKKYDIMPIGTVAHEFFMGISALEGIENANKKALARWLDIYKGALGIALTDTFRTEVFFRDFDHDLAKAYTGVRQDSGDPLKFADAMVNHYHKVGIDPSTKVIVFSDALDVNKAIQLQDYCIKAGVNSSFGIGTHFTNDFKKISNPSQRSEPMNMVIKMNSCNGTPVIKLSDDVLKNSGDSDLVSKIKTKLGLQD</sequence>
<proteinExistence type="inferred from homology"/>
<dbReference type="UniPathway" id="UPA00253">
    <property type="reaction ID" value="UER00457"/>
</dbReference>
<evidence type="ECO:0000256" key="6">
    <source>
        <dbReference type="ARBA" id="ARBA00022642"/>
    </source>
</evidence>
<keyword evidence="6 8" id="KW-0662">Pyridine nucleotide biosynthesis</keyword>
<evidence type="ECO:0000259" key="9">
    <source>
        <dbReference type="Pfam" id="PF04095"/>
    </source>
</evidence>
<dbReference type="NCBIfam" id="TIGR01514">
    <property type="entry name" value="NAPRTase"/>
    <property type="match status" value="1"/>
</dbReference>
<dbReference type="Proteomes" id="UP000612746">
    <property type="component" value="Unassembled WGS sequence"/>
</dbReference>
<dbReference type="GO" id="GO:0034355">
    <property type="term" value="P:NAD+ biosynthetic process via the salvage pathway"/>
    <property type="evidence" value="ECO:0007669"/>
    <property type="project" value="TreeGrafter"/>
</dbReference>
<feature type="domain" description="Nicotinate phosphoribosyltransferase N-terminal" evidence="10">
    <location>
        <begin position="15"/>
        <end position="137"/>
    </location>
</feature>
<dbReference type="PANTHER" id="PTHR11098:SF1">
    <property type="entry name" value="NICOTINATE PHOSPHORIBOSYLTRANSFERASE"/>
    <property type="match status" value="1"/>
</dbReference>
<dbReference type="GO" id="GO:0005829">
    <property type="term" value="C:cytosol"/>
    <property type="evidence" value="ECO:0007669"/>
    <property type="project" value="TreeGrafter"/>
</dbReference>
<dbReference type="Pfam" id="PF04095">
    <property type="entry name" value="NAPRTase"/>
    <property type="match status" value="1"/>
</dbReference>